<dbReference type="InterPro" id="IPR028082">
    <property type="entry name" value="Peripla_BP_I"/>
</dbReference>
<dbReference type="SUPFAM" id="SSF53822">
    <property type="entry name" value="Periplasmic binding protein-like I"/>
    <property type="match status" value="1"/>
</dbReference>
<keyword evidence="2" id="KW-0238">DNA-binding</keyword>
<evidence type="ECO:0000256" key="2">
    <source>
        <dbReference type="ARBA" id="ARBA00023125"/>
    </source>
</evidence>
<proteinExistence type="predicted"/>
<dbReference type="SMART" id="SM00354">
    <property type="entry name" value="HTH_LACI"/>
    <property type="match status" value="1"/>
</dbReference>
<dbReference type="STRING" id="574651.SAMN04487968_10818"/>
<accession>A0A1I1KGH7</accession>
<dbReference type="PRINTS" id="PR00036">
    <property type="entry name" value="HTHLACI"/>
</dbReference>
<dbReference type="InterPro" id="IPR000843">
    <property type="entry name" value="HTH_LacI"/>
</dbReference>
<dbReference type="CDD" id="cd01392">
    <property type="entry name" value="HTH_LacI"/>
    <property type="match status" value="1"/>
</dbReference>
<evidence type="ECO:0000256" key="3">
    <source>
        <dbReference type="ARBA" id="ARBA00023163"/>
    </source>
</evidence>
<dbReference type="PROSITE" id="PS50932">
    <property type="entry name" value="HTH_LACI_2"/>
    <property type="match status" value="1"/>
</dbReference>
<dbReference type="PANTHER" id="PTHR30146:SF153">
    <property type="entry name" value="LACTOSE OPERON REPRESSOR"/>
    <property type="match status" value="1"/>
</dbReference>
<evidence type="ECO:0000313" key="6">
    <source>
        <dbReference type="Proteomes" id="UP000198832"/>
    </source>
</evidence>
<keyword evidence="1" id="KW-0805">Transcription regulation</keyword>
<dbReference type="Proteomes" id="UP000198832">
    <property type="component" value="Unassembled WGS sequence"/>
</dbReference>
<dbReference type="Gene3D" id="3.40.50.2300">
    <property type="match status" value="2"/>
</dbReference>
<dbReference type="GO" id="GO:0003700">
    <property type="term" value="F:DNA-binding transcription factor activity"/>
    <property type="evidence" value="ECO:0007669"/>
    <property type="project" value="TreeGrafter"/>
</dbReference>
<keyword evidence="6" id="KW-1185">Reference proteome</keyword>
<name>A0A1I1KGH7_9ACTN</name>
<dbReference type="EMBL" id="FOLB01000008">
    <property type="protein sequence ID" value="SFC56570.1"/>
    <property type="molecule type" value="Genomic_DNA"/>
</dbReference>
<dbReference type="AlphaFoldDB" id="A0A1I1KGH7"/>
<dbReference type="InterPro" id="IPR046335">
    <property type="entry name" value="LacI/GalR-like_sensor"/>
</dbReference>
<dbReference type="PANTHER" id="PTHR30146">
    <property type="entry name" value="LACI-RELATED TRANSCRIPTIONAL REPRESSOR"/>
    <property type="match status" value="1"/>
</dbReference>
<evidence type="ECO:0000259" key="4">
    <source>
        <dbReference type="PROSITE" id="PS50932"/>
    </source>
</evidence>
<dbReference type="InterPro" id="IPR010982">
    <property type="entry name" value="Lambda_DNA-bd_dom_sf"/>
</dbReference>
<organism evidence="5 6">
    <name type="scientific">Nocardioides terrae</name>
    <dbReference type="NCBI Taxonomy" id="574651"/>
    <lineage>
        <taxon>Bacteria</taxon>
        <taxon>Bacillati</taxon>
        <taxon>Actinomycetota</taxon>
        <taxon>Actinomycetes</taxon>
        <taxon>Propionibacteriales</taxon>
        <taxon>Nocardioidaceae</taxon>
        <taxon>Nocardioides</taxon>
    </lineage>
</organism>
<dbReference type="Pfam" id="PF13377">
    <property type="entry name" value="Peripla_BP_3"/>
    <property type="match status" value="1"/>
</dbReference>
<sequence length="331" mass="34990">MITSKDVARLAGVSQPTVSRALNDHPKVSAATKQKVREAARALGYAPSAVGRALSTGRTTRVGLVVTDLDNQFYSYVIAPMHDELGRLGHELVLVTEADETGPIAERLISLGLAGVVLATTTVDSILPARLQDRGMPFVYFNRVAGVEADAVVVDPSAGVEALARAVADAGHKRAAAIFGPHNTSTGEERERAMRAALEEVGISLSQRDVVHGPFDFESGRRGAHELLGRDGAPSLLICANDLVALGALNAAAELDIDVPGRVSIIGFDDLPPSRWALVQLSTVAYDLEAMSREAARLIVSRVQGDRGAPARRVAFGTTWVPRATVGPSPR</sequence>
<dbReference type="Gene3D" id="1.10.260.40">
    <property type="entry name" value="lambda repressor-like DNA-binding domains"/>
    <property type="match status" value="1"/>
</dbReference>
<evidence type="ECO:0000313" key="5">
    <source>
        <dbReference type="EMBL" id="SFC56570.1"/>
    </source>
</evidence>
<gene>
    <name evidence="5" type="ORF">SAMN04487968_10818</name>
</gene>
<protein>
    <submittedName>
        <fullName evidence="5">Transcriptional regulator, LacI family</fullName>
    </submittedName>
</protein>
<dbReference type="Pfam" id="PF00356">
    <property type="entry name" value="LacI"/>
    <property type="match status" value="1"/>
</dbReference>
<reference evidence="5 6" key="1">
    <citation type="submission" date="2016-10" db="EMBL/GenBank/DDBJ databases">
        <authorList>
            <person name="de Groot N.N."/>
        </authorList>
    </citation>
    <scope>NUCLEOTIDE SEQUENCE [LARGE SCALE GENOMIC DNA]</scope>
    <source>
        <strain evidence="5 6">CGMCC 1.7056</strain>
    </source>
</reference>
<feature type="domain" description="HTH lacI-type" evidence="4">
    <location>
        <begin position="2"/>
        <end position="56"/>
    </location>
</feature>
<dbReference type="GO" id="GO:0000976">
    <property type="term" value="F:transcription cis-regulatory region binding"/>
    <property type="evidence" value="ECO:0007669"/>
    <property type="project" value="TreeGrafter"/>
</dbReference>
<dbReference type="SUPFAM" id="SSF47413">
    <property type="entry name" value="lambda repressor-like DNA-binding domains"/>
    <property type="match status" value="1"/>
</dbReference>
<keyword evidence="3" id="KW-0804">Transcription</keyword>
<dbReference type="RefSeq" id="WP_217645308.1">
    <property type="nucleotide sequence ID" value="NZ_FOLB01000008.1"/>
</dbReference>
<evidence type="ECO:0000256" key="1">
    <source>
        <dbReference type="ARBA" id="ARBA00023015"/>
    </source>
</evidence>